<dbReference type="InterPro" id="IPR006311">
    <property type="entry name" value="TAT_signal"/>
</dbReference>
<accession>A0A7G7VMX9</accession>
<keyword evidence="7" id="KW-1185">Reference proteome</keyword>
<dbReference type="Proteomes" id="UP000515480">
    <property type="component" value="Chromosome"/>
</dbReference>
<evidence type="ECO:0000256" key="3">
    <source>
        <dbReference type="ARBA" id="ARBA00022827"/>
    </source>
</evidence>
<dbReference type="AlphaFoldDB" id="A0A7G7VMX9"/>
<dbReference type="GO" id="GO:0033765">
    <property type="term" value="F:steroid dehydrogenase activity, acting on the CH-CH group of donors"/>
    <property type="evidence" value="ECO:0007669"/>
    <property type="project" value="UniProtKB-ARBA"/>
</dbReference>
<organism evidence="6 7">
    <name type="scientific">Selenomonas timonae</name>
    <dbReference type="NCBI Taxonomy" id="2754044"/>
    <lineage>
        <taxon>Bacteria</taxon>
        <taxon>Bacillati</taxon>
        <taxon>Bacillota</taxon>
        <taxon>Negativicutes</taxon>
        <taxon>Selenomonadales</taxon>
        <taxon>Selenomonadaceae</taxon>
        <taxon>Selenomonas</taxon>
    </lineage>
</organism>
<dbReference type="Gene3D" id="3.50.50.60">
    <property type="entry name" value="FAD/NAD(P)-binding domain"/>
    <property type="match status" value="1"/>
</dbReference>
<feature type="domain" description="FAD-dependent oxidoreductase 2 FAD-binding" evidence="5">
    <location>
        <begin position="77"/>
        <end position="554"/>
    </location>
</feature>
<dbReference type="InterPro" id="IPR050315">
    <property type="entry name" value="FAD-oxidoreductase_2"/>
</dbReference>
<dbReference type="GO" id="GO:0008202">
    <property type="term" value="P:steroid metabolic process"/>
    <property type="evidence" value="ECO:0007669"/>
    <property type="project" value="UniProtKB-ARBA"/>
</dbReference>
<dbReference type="KEGG" id="stim:H1B31_07125"/>
<evidence type="ECO:0000256" key="2">
    <source>
        <dbReference type="ARBA" id="ARBA00022630"/>
    </source>
</evidence>
<dbReference type="EMBL" id="CP060204">
    <property type="protein sequence ID" value="QNH55472.1"/>
    <property type="molecule type" value="Genomic_DNA"/>
</dbReference>
<gene>
    <name evidence="6" type="ORF">H1B31_07125</name>
</gene>
<dbReference type="PANTHER" id="PTHR43400">
    <property type="entry name" value="FUMARATE REDUCTASE"/>
    <property type="match status" value="1"/>
</dbReference>
<dbReference type="InterPro" id="IPR003953">
    <property type="entry name" value="FAD-dep_OxRdtase_2_FAD-bd"/>
</dbReference>
<keyword evidence="3" id="KW-0274">FAD</keyword>
<dbReference type="Gene3D" id="3.90.700.10">
    <property type="entry name" value="Succinate dehydrogenase/fumarate reductase flavoprotein, catalytic domain"/>
    <property type="match status" value="1"/>
</dbReference>
<dbReference type="Pfam" id="PF00890">
    <property type="entry name" value="FAD_binding_2"/>
    <property type="match status" value="1"/>
</dbReference>
<comment type="cofactor">
    <cofactor evidence="1">
        <name>FAD</name>
        <dbReference type="ChEBI" id="CHEBI:57692"/>
    </cofactor>
</comment>
<keyword evidence="4" id="KW-0560">Oxidoreductase</keyword>
<protein>
    <submittedName>
        <fullName evidence="6">FAD-dependent oxidoreductase</fullName>
    </submittedName>
</protein>
<dbReference type="PANTHER" id="PTHR43400:SF10">
    <property type="entry name" value="3-OXOSTEROID 1-DEHYDROGENASE"/>
    <property type="match status" value="1"/>
</dbReference>
<name>A0A7G7VMX9_9FIRM</name>
<dbReference type="RefSeq" id="WP_185981255.1">
    <property type="nucleotide sequence ID" value="NZ_CP060204.1"/>
</dbReference>
<evidence type="ECO:0000256" key="4">
    <source>
        <dbReference type="ARBA" id="ARBA00023002"/>
    </source>
</evidence>
<dbReference type="SUPFAM" id="SSF51905">
    <property type="entry name" value="FAD/NAD(P)-binding domain"/>
    <property type="match status" value="1"/>
</dbReference>
<dbReference type="SUPFAM" id="SSF56425">
    <property type="entry name" value="Succinate dehydrogenase/fumarate reductase flavoprotein, catalytic domain"/>
    <property type="match status" value="1"/>
</dbReference>
<evidence type="ECO:0000313" key="7">
    <source>
        <dbReference type="Proteomes" id="UP000515480"/>
    </source>
</evidence>
<evidence type="ECO:0000259" key="5">
    <source>
        <dbReference type="Pfam" id="PF00890"/>
    </source>
</evidence>
<dbReference type="PROSITE" id="PS51257">
    <property type="entry name" value="PROKAR_LIPOPROTEIN"/>
    <property type="match status" value="1"/>
</dbReference>
<dbReference type="InterPro" id="IPR027477">
    <property type="entry name" value="Succ_DH/fumarate_Rdtase_cat_sf"/>
</dbReference>
<dbReference type="InterPro" id="IPR036188">
    <property type="entry name" value="FAD/NAD-bd_sf"/>
</dbReference>
<proteinExistence type="predicted"/>
<evidence type="ECO:0000313" key="6">
    <source>
        <dbReference type="EMBL" id="QNH55472.1"/>
    </source>
</evidence>
<evidence type="ECO:0000256" key="1">
    <source>
        <dbReference type="ARBA" id="ARBA00001974"/>
    </source>
</evidence>
<sequence>MNGEEKAAVSRRNFLKGGALALGGFVAAPALLAGCAANPDDHLIPPKAPAAPPPPPTWLGTAPEIPEGKIAAEHSADIVIVGAGLAGLTAARAASEHGASVLVMERASTWQCRSGQYGTIGNRYQRELGIAFDKNEAILENMKQMGYRSDQRMWNYWAEHSGADFDWMLDLAPAVHVMKETDTELDRSKINLMMMHYPLPAGYNRSEENSPTYPTVMTLLPSQEPLLTLVYEKCLAQGCKFIYATRAKKLIREADEGRVTGVIGEDIHGNFVKCTARKAVILATGDYGNNKEMMRYFVPWAADYMNVFPNRDAWDSPTNTGDGHVMAAWVGGKIEDGPHAPMIHTLGGPLGVDAYLLLNDDGKRFVNEDIGGQQLSCAIYRQRGDYAWQIFDDNWPEQLPLMGVSHGSVNHCVSAAENPKLPPDCQWAIGRTSYTSREDLDRTPGLIKANTLAELAAALAPDRPDVQRTILVEIARYNELAHAHNDADFGKAAKRLFPIEKAPFYAGKMLGGALLVNMGGLTVNPEDGNVLDRKYHGIPGLYAIGNTQGGRFVGDYPVVTAGVSHAFALVYGRLVGNVTAQL</sequence>
<reference evidence="6 7" key="1">
    <citation type="submission" date="2020-07" db="EMBL/GenBank/DDBJ databases">
        <title>Complete genome and description of Selenomonas timonensis sp. nov., a new bacterium isolated from a gingivitis subject.</title>
        <authorList>
            <person name="Antezack A."/>
        </authorList>
    </citation>
    <scope>NUCLEOTIDE SEQUENCE [LARGE SCALE GENOMIC DNA]</scope>
    <source>
        <strain evidence="6 7">Marseille-Q3039</strain>
    </source>
</reference>
<keyword evidence="2" id="KW-0285">Flavoprotein</keyword>
<dbReference type="PROSITE" id="PS51318">
    <property type="entry name" value="TAT"/>
    <property type="match status" value="1"/>
</dbReference>